<evidence type="ECO:0000256" key="1">
    <source>
        <dbReference type="SAM" id="Coils"/>
    </source>
</evidence>
<name>A0A0D7ANK5_9AGAR</name>
<gene>
    <name evidence="2" type="ORF">FISHEDRAFT_55267</name>
</gene>
<proteinExistence type="predicted"/>
<dbReference type="Proteomes" id="UP000054144">
    <property type="component" value="Unassembled WGS sequence"/>
</dbReference>
<reference evidence="2 3" key="1">
    <citation type="journal article" date="2015" name="Fungal Genet. Biol.">
        <title>Evolution of novel wood decay mechanisms in Agaricales revealed by the genome sequences of Fistulina hepatica and Cylindrobasidium torrendii.</title>
        <authorList>
            <person name="Floudas D."/>
            <person name="Held B.W."/>
            <person name="Riley R."/>
            <person name="Nagy L.G."/>
            <person name="Koehler G."/>
            <person name="Ransdell A.S."/>
            <person name="Younus H."/>
            <person name="Chow J."/>
            <person name="Chiniquy J."/>
            <person name="Lipzen A."/>
            <person name="Tritt A."/>
            <person name="Sun H."/>
            <person name="Haridas S."/>
            <person name="LaButti K."/>
            <person name="Ohm R.A."/>
            <person name="Kues U."/>
            <person name="Blanchette R.A."/>
            <person name="Grigoriev I.V."/>
            <person name="Minto R.E."/>
            <person name="Hibbett D.S."/>
        </authorList>
    </citation>
    <scope>NUCLEOTIDE SEQUENCE [LARGE SCALE GENOMIC DNA]</scope>
    <source>
        <strain evidence="2 3">ATCC 64428</strain>
    </source>
</reference>
<evidence type="ECO:0000313" key="2">
    <source>
        <dbReference type="EMBL" id="KIY53324.1"/>
    </source>
</evidence>
<dbReference type="AlphaFoldDB" id="A0A0D7ANK5"/>
<organism evidence="2 3">
    <name type="scientific">Fistulina hepatica ATCC 64428</name>
    <dbReference type="NCBI Taxonomy" id="1128425"/>
    <lineage>
        <taxon>Eukaryota</taxon>
        <taxon>Fungi</taxon>
        <taxon>Dikarya</taxon>
        <taxon>Basidiomycota</taxon>
        <taxon>Agaricomycotina</taxon>
        <taxon>Agaricomycetes</taxon>
        <taxon>Agaricomycetidae</taxon>
        <taxon>Agaricales</taxon>
        <taxon>Fistulinaceae</taxon>
        <taxon>Fistulina</taxon>
    </lineage>
</organism>
<protein>
    <submittedName>
        <fullName evidence="2">Uncharacterized protein</fullName>
    </submittedName>
</protein>
<accession>A0A0D7ANK5</accession>
<feature type="coiled-coil region" evidence="1">
    <location>
        <begin position="286"/>
        <end position="320"/>
    </location>
</feature>
<keyword evidence="3" id="KW-1185">Reference proteome</keyword>
<evidence type="ECO:0000313" key="3">
    <source>
        <dbReference type="Proteomes" id="UP000054144"/>
    </source>
</evidence>
<sequence length="325" mass="36657">MVWPPEPSRGADGLFPLLPSREGNIVSWARFPRYVTPSNLSSVRDLLCRGIDDTLITSHDGRFMQMAIAGLAYCMSNDSDEHFHELSFFHPDGKSWMDLTCSTTSDGRTLGRRTRSQFVQAIREATQDMLCLYDRVTHGASLAVWLALDPHLADLSDETTTQPLPPHVHLTARYVDVTPHPSHLPIRAGIEGLTDVLSPMIISASLRTSDNWLLGRTQSIDARTRPVGRACAHIPSPLRFSNRYTIVPHARGWWQYIDRESNESWPLAVDDEGEGSEVDDDSDMERNRATEHLARLTKELHAAEARVAELNKQLRLARKLYEQLL</sequence>
<dbReference type="EMBL" id="KN881625">
    <property type="protein sequence ID" value="KIY53324.1"/>
    <property type="molecule type" value="Genomic_DNA"/>
</dbReference>
<keyword evidence="1" id="KW-0175">Coiled coil</keyword>